<gene>
    <name evidence="10" type="ORF">FAGAP_12666</name>
</gene>
<dbReference type="AlphaFoldDB" id="A0A9P5E2Q0"/>
<dbReference type="SUPFAM" id="SSF64484">
    <property type="entry name" value="beta and beta-prime subunits of DNA dependent RNA-polymerase"/>
    <property type="match status" value="1"/>
</dbReference>
<dbReference type="InterPro" id="IPR007081">
    <property type="entry name" value="RNA_pol_Rpb1_5"/>
</dbReference>
<keyword evidence="4" id="KW-0479">Metal-binding</keyword>
<feature type="domain" description="RNA polymerase Rpb1" evidence="9">
    <location>
        <begin position="52"/>
        <end position="399"/>
    </location>
</feature>
<dbReference type="EC" id="2.7.7.6" evidence="3"/>
<keyword evidence="7" id="KW-0539">Nucleus</keyword>
<dbReference type="GO" id="GO:0000428">
    <property type="term" value="C:DNA-directed RNA polymerase complex"/>
    <property type="evidence" value="ECO:0007669"/>
    <property type="project" value="UniProtKB-KW"/>
</dbReference>
<evidence type="ECO:0000256" key="4">
    <source>
        <dbReference type="ARBA" id="ARBA00022723"/>
    </source>
</evidence>
<dbReference type="EMBL" id="LUFC02001399">
    <property type="protein sequence ID" value="KAF4475743.1"/>
    <property type="molecule type" value="Genomic_DNA"/>
</dbReference>
<dbReference type="PANTHER" id="PTHR48446">
    <property type="entry name" value="DNA-DIRECTED RNA POLYMERASE SUBUNIT BETA' N-TERMINAL SECTION"/>
    <property type="match status" value="1"/>
</dbReference>
<evidence type="ECO:0000256" key="3">
    <source>
        <dbReference type="ARBA" id="ARBA00012418"/>
    </source>
</evidence>
<dbReference type="GO" id="GO:0005634">
    <property type="term" value="C:nucleus"/>
    <property type="evidence" value="ECO:0007669"/>
    <property type="project" value="UniProtKB-SubCell"/>
</dbReference>
<dbReference type="InterPro" id="IPR035698">
    <property type="entry name" value="RNAP_III_Rpc1_C"/>
</dbReference>
<comment type="subcellular location">
    <subcellularLocation>
        <location evidence="1">Nucleus</location>
    </subcellularLocation>
</comment>
<dbReference type="PANTHER" id="PTHR48446:SF1">
    <property type="entry name" value="DNA-DIRECTED RNA POLYMERASE SUBUNIT BETA' N-TERMINAL SECTION"/>
    <property type="match status" value="1"/>
</dbReference>
<keyword evidence="10" id="KW-0240">DNA-directed RNA polymerase</keyword>
<dbReference type="Proteomes" id="UP000737391">
    <property type="component" value="Unassembled WGS sequence"/>
</dbReference>
<name>A0A9P5E2Q0_9HYPO</name>
<keyword evidence="5" id="KW-0862">Zinc</keyword>
<evidence type="ECO:0000256" key="2">
    <source>
        <dbReference type="ARBA" id="ARBA00006460"/>
    </source>
</evidence>
<comment type="caution">
    <text evidence="10">The sequence shown here is derived from an EMBL/GenBank/DDBJ whole genome shotgun (WGS) entry which is preliminary data.</text>
</comment>
<reference evidence="10" key="1">
    <citation type="submission" date="2020-01" db="EMBL/GenBank/DDBJ databases">
        <title>Identification and distribution of gene clusters putatively required for synthesis of sphingolipid metabolism inhibitors in phylogenetically diverse species of the filamentous fungus Fusarium.</title>
        <authorList>
            <person name="Kim H.-S."/>
            <person name="Busman M."/>
            <person name="Brown D.W."/>
            <person name="Divon H."/>
            <person name="Uhlig S."/>
            <person name="Proctor R.H."/>
        </authorList>
    </citation>
    <scope>NUCLEOTIDE SEQUENCE</scope>
    <source>
        <strain evidence="10">NRRL 31653</strain>
    </source>
</reference>
<evidence type="ECO:0000313" key="11">
    <source>
        <dbReference type="Proteomes" id="UP000737391"/>
    </source>
</evidence>
<evidence type="ECO:0000256" key="6">
    <source>
        <dbReference type="ARBA" id="ARBA00022842"/>
    </source>
</evidence>
<dbReference type="OrthoDB" id="270392at2759"/>
<keyword evidence="10" id="KW-0804">Transcription</keyword>
<dbReference type="GO" id="GO:0003677">
    <property type="term" value="F:DNA binding"/>
    <property type="evidence" value="ECO:0007669"/>
    <property type="project" value="InterPro"/>
</dbReference>
<comment type="similarity">
    <text evidence="2">Belongs to the RNA polymerase beta' chain family.</text>
</comment>
<evidence type="ECO:0000313" key="10">
    <source>
        <dbReference type="EMBL" id="KAF4475743.1"/>
    </source>
</evidence>
<sequence length="483" mass="52648">MLKNKRKRFPRRGLLNNEELGYEDGSDYAIDEHESGRRFLQAIESHVEGLASKLSRVQKLAGIGDGEAVLGPAAEDHAERTAKVSASALSLFIRLCLEKYKKAHVEPGHAVGAVGAQSIGEPGTQMTLKTFHFAGVAGMSITQGVPRIKEIINASKVISTPVITCPLLNTQQIEAARVVKARIEKTLLSDVLRSVKDKWRINEGNVVLWIDTDALADLHLGIDVYDISQAICRERKLKIQPGDITISTASIAIRLRPITSTPSRSRSAASNGGDLLIRANFLRRTLPLVPISGYPHAARALIETSDDNNHRVLVEGYGLRDCIATEGVISTQVRTNSVMECSEVLGIEAARKTIVDKINAVIGYMGIDPRHIQLLADIMSFKGKVLGITRFGLSKMQDSVLHLASFKKTPDHLFKAAAGMKANQIEGVSEGIIMGQTISVGTGAFQVMRRLGIQLGDLQQKPTLFEDAWNAEMKKRGGKRAQL</sequence>
<dbReference type="Pfam" id="PF04998">
    <property type="entry name" value="RNA_pol_Rpb1_5"/>
    <property type="match status" value="1"/>
</dbReference>
<organism evidence="10 11">
    <name type="scientific">Fusarium agapanthi</name>
    <dbReference type="NCBI Taxonomy" id="1803897"/>
    <lineage>
        <taxon>Eukaryota</taxon>
        <taxon>Fungi</taxon>
        <taxon>Dikarya</taxon>
        <taxon>Ascomycota</taxon>
        <taxon>Pezizomycotina</taxon>
        <taxon>Sordariomycetes</taxon>
        <taxon>Hypocreomycetidae</taxon>
        <taxon>Hypocreales</taxon>
        <taxon>Nectriaceae</taxon>
        <taxon>Fusarium</taxon>
        <taxon>Fusarium fujikuroi species complex</taxon>
    </lineage>
</organism>
<evidence type="ECO:0000256" key="1">
    <source>
        <dbReference type="ARBA" id="ARBA00004123"/>
    </source>
</evidence>
<dbReference type="GO" id="GO:0046872">
    <property type="term" value="F:metal ion binding"/>
    <property type="evidence" value="ECO:0007669"/>
    <property type="project" value="UniProtKB-KW"/>
</dbReference>
<dbReference type="FunFam" id="1.10.150.390:FF:000004">
    <property type="entry name" value="DNA-directed RNA polymerase subunit"/>
    <property type="match status" value="1"/>
</dbReference>
<dbReference type="CDD" id="cd02736">
    <property type="entry name" value="RNAP_III_Rpc1_C"/>
    <property type="match status" value="1"/>
</dbReference>
<dbReference type="Gene3D" id="1.10.150.390">
    <property type="match status" value="1"/>
</dbReference>
<evidence type="ECO:0000256" key="8">
    <source>
        <dbReference type="ARBA" id="ARBA00048552"/>
    </source>
</evidence>
<comment type="catalytic activity">
    <reaction evidence="8">
        <text>RNA(n) + a ribonucleoside 5'-triphosphate = RNA(n+1) + diphosphate</text>
        <dbReference type="Rhea" id="RHEA:21248"/>
        <dbReference type="Rhea" id="RHEA-COMP:14527"/>
        <dbReference type="Rhea" id="RHEA-COMP:17342"/>
        <dbReference type="ChEBI" id="CHEBI:33019"/>
        <dbReference type="ChEBI" id="CHEBI:61557"/>
        <dbReference type="ChEBI" id="CHEBI:140395"/>
        <dbReference type="EC" id="2.7.7.6"/>
    </reaction>
</comment>
<evidence type="ECO:0000256" key="7">
    <source>
        <dbReference type="ARBA" id="ARBA00023242"/>
    </source>
</evidence>
<dbReference type="InterPro" id="IPR015700">
    <property type="entry name" value="RPC1"/>
</dbReference>
<dbReference type="GO" id="GO:0006351">
    <property type="term" value="P:DNA-templated transcription"/>
    <property type="evidence" value="ECO:0007669"/>
    <property type="project" value="InterPro"/>
</dbReference>
<keyword evidence="6" id="KW-0460">Magnesium</keyword>
<evidence type="ECO:0000256" key="5">
    <source>
        <dbReference type="ARBA" id="ARBA00022833"/>
    </source>
</evidence>
<keyword evidence="11" id="KW-1185">Reference proteome</keyword>
<evidence type="ECO:0000259" key="9">
    <source>
        <dbReference type="Pfam" id="PF04998"/>
    </source>
</evidence>
<proteinExistence type="inferred from homology"/>
<accession>A0A9P5E2Q0</accession>
<protein>
    <recommendedName>
        <fullName evidence="3">DNA-directed RNA polymerase</fullName>
        <ecNumber evidence="3">2.7.7.6</ecNumber>
    </recommendedName>
</protein>
<dbReference type="GO" id="GO:0003899">
    <property type="term" value="F:DNA-directed RNA polymerase activity"/>
    <property type="evidence" value="ECO:0007669"/>
    <property type="project" value="UniProtKB-EC"/>
</dbReference>